<proteinExistence type="predicted"/>
<dbReference type="Proteomes" id="UP001597541">
    <property type="component" value="Unassembled WGS sequence"/>
</dbReference>
<keyword evidence="2" id="KW-0808">Transferase</keyword>
<sequence length="144" mass="16143">MLTEIKHRVQETEVKELLSCSVFPDPEAVDAAAAAYEANRELSLYGYVEEGELIALIGLELHGDNGVTIRHLAVDPLRRGEGYGRGILLEVLEQLHPVRMTAETDEEGVNFYRNVGFIVESLGEAYPGVERFRCVYEAEWTESD</sequence>
<comment type="caution">
    <text evidence="2">The sequence shown here is derived from an EMBL/GenBank/DDBJ whole genome shotgun (WGS) entry which is preliminary data.</text>
</comment>
<protein>
    <submittedName>
        <fullName evidence="2">GNAT family N-acetyltransferase</fullName>
        <ecNumber evidence="2">2.3.-.-</ecNumber>
    </submittedName>
</protein>
<dbReference type="InterPro" id="IPR000182">
    <property type="entry name" value="GNAT_dom"/>
</dbReference>
<organism evidence="2 3">
    <name type="scientific">Paenibacillus gansuensis</name>
    <dbReference type="NCBI Taxonomy" id="306542"/>
    <lineage>
        <taxon>Bacteria</taxon>
        <taxon>Bacillati</taxon>
        <taxon>Bacillota</taxon>
        <taxon>Bacilli</taxon>
        <taxon>Bacillales</taxon>
        <taxon>Paenibacillaceae</taxon>
        <taxon>Paenibacillus</taxon>
    </lineage>
</organism>
<gene>
    <name evidence="2" type="ORF">ACFSUF_10990</name>
</gene>
<evidence type="ECO:0000313" key="3">
    <source>
        <dbReference type="Proteomes" id="UP001597541"/>
    </source>
</evidence>
<evidence type="ECO:0000313" key="2">
    <source>
        <dbReference type="EMBL" id="MFD2612947.1"/>
    </source>
</evidence>
<dbReference type="RefSeq" id="WP_377602814.1">
    <property type="nucleotide sequence ID" value="NZ_JBHUME010000007.1"/>
</dbReference>
<dbReference type="Pfam" id="PF13508">
    <property type="entry name" value="Acetyltransf_7"/>
    <property type="match status" value="1"/>
</dbReference>
<evidence type="ECO:0000259" key="1">
    <source>
        <dbReference type="PROSITE" id="PS51186"/>
    </source>
</evidence>
<dbReference type="InterPro" id="IPR016181">
    <property type="entry name" value="Acyl_CoA_acyltransferase"/>
</dbReference>
<reference evidence="3" key="1">
    <citation type="journal article" date="2019" name="Int. J. Syst. Evol. Microbiol.">
        <title>The Global Catalogue of Microorganisms (GCM) 10K type strain sequencing project: providing services to taxonomists for standard genome sequencing and annotation.</title>
        <authorList>
            <consortium name="The Broad Institute Genomics Platform"/>
            <consortium name="The Broad Institute Genome Sequencing Center for Infectious Disease"/>
            <person name="Wu L."/>
            <person name="Ma J."/>
        </authorList>
    </citation>
    <scope>NUCLEOTIDE SEQUENCE [LARGE SCALE GENOMIC DNA]</scope>
    <source>
        <strain evidence="3">KCTC 3950</strain>
    </source>
</reference>
<dbReference type="EC" id="2.3.-.-" evidence="2"/>
<accession>A0ABW5PC80</accession>
<dbReference type="Gene3D" id="3.40.630.30">
    <property type="match status" value="1"/>
</dbReference>
<dbReference type="PROSITE" id="PS51186">
    <property type="entry name" value="GNAT"/>
    <property type="match status" value="1"/>
</dbReference>
<dbReference type="SUPFAM" id="SSF55729">
    <property type="entry name" value="Acyl-CoA N-acyltransferases (Nat)"/>
    <property type="match status" value="1"/>
</dbReference>
<name>A0ABW5PC80_9BACL</name>
<dbReference type="CDD" id="cd04301">
    <property type="entry name" value="NAT_SF"/>
    <property type="match status" value="1"/>
</dbReference>
<feature type="domain" description="N-acetyltransferase" evidence="1">
    <location>
        <begin position="4"/>
        <end position="139"/>
    </location>
</feature>
<keyword evidence="3" id="KW-1185">Reference proteome</keyword>
<keyword evidence="2" id="KW-0012">Acyltransferase</keyword>
<dbReference type="GO" id="GO:0016746">
    <property type="term" value="F:acyltransferase activity"/>
    <property type="evidence" value="ECO:0007669"/>
    <property type="project" value="UniProtKB-KW"/>
</dbReference>
<dbReference type="EMBL" id="JBHUME010000007">
    <property type="protein sequence ID" value="MFD2612947.1"/>
    <property type="molecule type" value="Genomic_DNA"/>
</dbReference>